<dbReference type="Pfam" id="PF01614">
    <property type="entry name" value="IclR_C"/>
    <property type="match status" value="1"/>
</dbReference>
<sequence length="254" mass="27816">MATPGSDGIQAVDRAFDIVESLNDLDGAGVSELADHVDLPKSTVHNHLKTLERAEYVVRDGDEYRTSLKFLQLSETARTQQELYRVARSEVDQLAEKTGEISALMTEEHGRGVFLYRSRGSEAARIDTCVGDRVPIHCTALGKAILAFLPEGRRTEIIDRHGLSAVSPNTITDREVLAEELESVREERIAYDDEERLNGLRSVAAPILDGSGSVIGSISVAGPTHRMRGDRFETAVPETVLGIANVIELNLEHS</sequence>
<gene>
    <name evidence="6" type="ORF">SAMN05444422_106244</name>
</gene>
<dbReference type="PANTHER" id="PTHR30136:SF35">
    <property type="entry name" value="HTH-TYPE TRANSCRIPTIONAL REGULATOR RV1719"/>
    <property type="match status" value="1"/>
</dbReference>
<dbReference type="InterPro" id="IPR029016">
    <property type="entry name" value="GAF-like_dom_sf"/>
</dbReference>
<dbReference type="PROSITE" id="PS51077">
    <property type="entry name" value="HTH_ICLR"/>
    <property type="match status" value="1"/>
</dbReference>
<dbReference type="Gene3D" id="1.10.10.10">
    <property type="entry name" value="Winged helix-like DNA-binding domain superfamily/Winged helix DNA-binding domain"/>
    <property type="match status" value="1"/>
</dbReference>
<dbReference type="Pfam" id="PF09339">
    <property type="entry name" value="HTH_IclR"/>
    <property type="match status" value="1"/>
</dbReference>
<keyword evidence="7" id="KW-1185">Reference proteome</keyword>
<evidence type="ECO:0000256" key="2">
    <source>
        <dbReference type="ARBA" id="ARBA00023125"/>
    </source>
</evidence>
<dbReference type="SUPFAM" id="SSF46785">
    <property type="entry name" value="Winged helix' DNA-binding domain"/>
    <property type="match status" value="1"/>
</dbReference>
<evidence type="ECO:0000256" key="1">
    <source>
        <dbReference type="ARBA" id="ARBA00023015"/>
    </source>
</evidence>
<dbReference type="InterPro" id="IPR036390">
    <property type="entry name" value="WH_DNA-bd_sf"/>
</dbReference>
<dbReference type="GO" id="GO:0003700">
    <property type="term" value="F:DNA-binding transcription factor activity"/>
    <property type="evidence" value="ECO:0007669"/>
    <property type="project" value="TreeGrafter"/>
</dbReference>
<feature type="domain" description="HTH iclR-type" evidence="4">
    <location>
        <begin position="9"/>
        <end position="68"/>
    </location>
</feature>
<proteinExistence type="predicted"/>
<dbReference type="InterPro" id="IPR036388">
    <property type="entry name" value="WH-like_DNA-bd_sf"/>
</dbReference>
<evidence type="ECO:0000313" key="6">
    <source>
        <dbReference type="EMBL" id="SFC29197.1"/>
    </source>
</evidence>
<feature type="domain" description="IclR-ED" evidence="5">
    <location>
        <begin position="69"/>
        <end position="253"/>
    </location>
</feature>
<dbReference type="OrthoDB" id="14763at2157"/>
<dbReference type="InterPro" id="IPR005471">
    <property type="entry name" value="Tscrpt_reg_IclR_N"/>
</dbReference>
<evidence type="ECO:0000256" key="3">
    <source>
        <dbReference type="ARBA" id="ARBA00023163"/>
    </source>
</evidence>
<dbReference type="EMBL" id="FOKW01000006">
    <property type="protein sequence ID" value="SFC29197.1"/>
    <property type="molecule type" value="Genomic_DNA"/>
</dbReference>
<dbReference type="RefSeq" id="WP_089788569.1">
    <property type="nucleotide sequence ID" value="NZ_FOKW01000006.1"/>
</dbReference>
<dbReference type="AlphaFoldDB" id="A0A1I1HYN6"/>
<keyword evidence="1" id="KW-0805">Transcription regulation</keyword>
<dbReference type="InterPro" id="IPR050707">
    <property type="entry name" value="HTH_MetabolicPath_Reg"/>
</dbReference>
<evidence type="ECO:0000259" key="4">
    <source>
        <dbReference type="PROSITE" id="PS51077"/>
    </source>
</evidence>
<dbReference type="PANTHER" id="PTHR30136">
    <property type="entry name" value="HELIX-TURN-HELIX TRANSCRIPTIONAL REGULATOR, ICLR FAMILY"/>
    <property type="match status" value="1"/>
</dbReference>
<dbReference type="Proteomes" id="UP000199161">
    <property type="component" value="Unassembled WGS sequence"/>
</dbReference>
<dbReference type="GO" id="GO:0003677">
    <property type="term" value="F:DNA binding"/>
    <property type="evidence" value="ECO:0007669"/>
    <property type="project" value="UniProtKB-KW"/>
</dbReference>
<keyword evidence="2" id="KW-0238">DNA-binding</keyword>
<dbReference type="SUPFAM" id="SSF55781">
    <property type="entry name" value="GAF domain-like"/>
    <property type="match status" value="1"/>
</dbReference>
<dbReference type="Gene3D" id="3.30.450.40">
    <property type="match status" value="1"/>
</dbReference>
<dbReference type="CDD" id="cd00090">
    <property type="entry name" value="HTH_ARSR"/>
    <property type="match status" value="1"/>
</dbReference>
<dbReference type="GO" id="GO:0045892">
    <property type="term" value="P:negative regulation of DNA-templated transcription"/>
    <property type="evidence" value="ECO:0007669"/>
    <property type="project" value="TreeGrafter"/>
</dbReference>
<protein>
    <submittedName>
        <fullName evidence="6">Transcriptional regulator, IclR family</fullName>
    </submittedName>
</protein>
<accession>A0A1I1HYN6</accession>
<evidence type="ECO:0000313" key="7">
    <source>
        <dbReference type="Proteomes" id="UP000199161"/>
    </source>
</evidence>
<keyword evidence="3" id="KW-0804">Transcription</keyword>
<evidence type="ECO:0000259" key="5">
    <source>
        <dbReference type="PROSITE" id="PS51078"/>
    </source>
</evidence>
<reference evidence="7" key="1">
    <citation type="submission" date="2016-10" db="EMBL/GenBank/DDBJ databases">
        <authorList>
            <person name="Varghese N."/>
            <person name="Submissions S."/>
        </authorList>
    </citation>
    <scope>NUCLEOTIDE SEQUENCE [LARGE SCALE GENOMIC DNA]</scope>
    <source>
        <strain evidence="7">DSM 13078</strain>
    </source>
</reference>
<organism evidence="6 7">
    <name type="scientific">Natronobacterium haloterrestre</name>
    <name type="common">Halobiforma haloterrestris</name>
    <dbReference type="NCBI Taxonomy" id="148448"/>
    <lineage>
        <taxon>Archaea</taxon>
        <taxon>Methanobacteriati</taxon>
        <taxon>Methanobacteriota</taxon>
        <taxon>Stenosarchaea group</taxon>
        <taxon>Halobacteria</taxon>
        <taxon>Halobacteriales</taxon>
        <taxon>Natrialbaceae</taxon>
        <taxon>Natronobacterium</taxon>
    </lineage>
</organism>
<name>A0A1I1HYN6_NATHA</name>
<dbReference type="InterPro" id="IPR014757">
    <property type="entry name" value="Tscrpt_reg_IclR_C"/>
</dbReference>
<dbReference type="InterPro" id="IPR011991">
    <property type="entry name" value="ArsR-like_HTH"/>
</dbReference>
<dbReference type="SMART" id="SM00346">
    <property type="entry name" value="HTH_ICLR"/>
    <property type="match status" value="1"/>
</dbReference>
<dbReference type="PROSITE" id="PS51078">
    <property type="entry name" value="ICLR_ED"/>
    <property type="match status" value="1"/>
</dbReference>